<dbReference type="WBParaSite" id="sdigi.contig335.g7535.t1">
    <property type="protein sequence ID" value="sdigi.contig335.g7535.t1"/>
    <property type="gene ID" value="sdigi.contig335.g7535"/>
</dbReference>
<evidence type="ECO:0000313" key="2">
    <source>
        <dbReference type="WBParaSite" id="sdigi.contig335.g7535.t1"/>
    </source>
</evidence>
<protein>
    <submittedName>
        <fullName evidence="2">Uncharacterized protein</fullName>
    </submittedName>
</protein>
<accession>A0A915PR28</accession>
<organism evidence="1 2">
    <name type="scientific">Setaria digitata</name>
    <dbReference type="NCBI Taxonomy" id="48799"/>
    <lineage>
        <taxon>Eukaryota</taxon>
        <taxon>Metazoa</taxon>
        <taxon>Ecdysozoa</taxon>
        <taxon>Nematoda</taxon>
        <taxon>Chromadorea</taxon>
        <taxon>Rhabditida</taxon>
        <taxon>Spirurina</taxon>
        <taxon>Spiruromorpha</taxon>
        <taxon>Filarioidea</taxon>
        <taxon>Setariidae</taxon>
        <taxon>Setaria</taxon>
    </lineage>
</organism>
<proteinExistence type="predicted"/>
<keyword evidence="1" id="KW-1185">Reference proteome</keyword>
<sequence>MNLLPYVNGKNNIPATDDIANSDIAISSNTDLFPVIDDISYVREPIKNIIGGVYTNNITLFFRNSPYRVEADLVIETNAILTVETGVKIYFDPGVGIKIKGAIWAMVNIIN</sequence>
<reference evidence="2" key="1">
    <citation type="submission" date="2022-11" db="UniProtKB">
        <authorList>
            <consortium name="WormBaseParasite"/>
        </authorList>
    </citation>
    <scope>IDENTIFICATION</scope>
</reference>
<evidence type="ECO:0000313" key="1">
    <source>
        <dbReference type="Proteomes" id="UP000887581"/>
    </source>
</evidence>
<dbReference type="AlphaFoldDB" id="A0A915PR28"/>
<name>A0A915PR28_9BILA</name>
<dbReference type="Proteomes" id="UP000887581">
    <property type="component" value="Unplaced"/>
</dbReference>